<dbReference type="InterPro" id="IPR000086">
    <property type="entry name" value="NUDIX_hydrolase_dom"/>
</dbReference>
<keyword evidence="7" id="KW-1185">Reference proteome</keyword>
<comment type="similarity">
    <text evidence="1 4">Belongs to the Nudix hydrolase family. NudJ subfamily.</text>
</comment>
<evidence type="ECO:0000256" key="2">
    <source>
        <dbReference type="ARBA" id="ARBA00011245"/>
    </source>
</evidence>
<dbReference type="AlphaFoldDB" id="A0A7W3II11"/>
<dbReference type="Pfam" id="PF00293">
    <property type="entry name" value="NUDIX"/>
    <property type="match status" value="1"/>
</dbReference>
<dbReference type="InterPro" id="IPR015797">
    <property type="entry name" value="NUDIX_hydrolase-like_dom_sf"/>
</dbReference>
<comment type="subunit">
    <text evidence="2 4">Monomer.</text>
</comment>
<dbReference type="EC" id="3.6.1.-" evidence="4"/>
<reference evidence="6 7" key="1">
    <citation type="submission" date="2020-08" db="EMBL/GenBank/DDBJ databases">
        <title>Stenotrophomonas tumulicola JCM 30961.</title>
        <authorList>
            <person name="Deng Y."/>
        </authorList>
    </citation>
    <scope>NUCLEOTIDE SEQUENCE [LARGE SCALE GENOMIC DNA]</scope>
    <source>
        <strain evidence="6 7">JCM 30961</strain>
    </source>
</reference>
<evidence type="ECO:0000256" key="1">
    <source>
        <dbReference type="ARBA" id="ARBA00007608"/>
    </source>
</evidence>
<feature type="domain" description="Nudix hydrolase" evidence="5">
    <location>
        <begin position="13"/>
        <end position="142"/>
    </location>
</feature>
<dbReference type="CDD" id="cd03675">
    <property type="entry name" value="NUDIX_Hydrolase"/>
    <property type="match status" value="1"/>
</dbReference>
<keyword evidence="4 6" id="KW-0378">Hydrolase</keyword>
<evidence type="ECO:0000256" key="3">
    <source>
        <dbReference type="ARBA" id="ARBA00015552"/>
    </source>
</evidence>
<dbReference type="Proteomes" id="UP000547058">
    <property type="component" value="Unassembled WGS sequence"/>
</dbReference>
<dbReference type="GO" id="GO:0017110">
    <property type="term" value="F:nucleoside diphosphate phosphatase activity"/>
    <property type="evidence" value="ECO:0007669"/>
    <property type="project" value="InterPro"/>
</dbReference>
<dbReference type="SUPFAM" id="SSF55811">
    <property type="entry name" value="Nudix"/>
    <property type="match status" value="1"/>
</dbReference>
<evidence type="ECO:0000259" key="5">
    <source>
        <dbReference type="PROSITE" id="PS51462"/>
    </source>
</evidence>
<dbReference type="PROSITE" id="PS51462">
    <property type="entry name" value="NUDIX"/>
    <property type="match status" value="1"/>
</dbReference>
<dbReference type="Gene3D" id="3.90.79.10">
    <property type="entry name" value="Nucleoside Triphosphate Pyrophosphohydrolase"/>
    <property type="match status" value="1"/>
</dbReference>
<dbReference type="EMBL" id="JACGXS010000001">
    <property type="protein sequence ID" value="MBA8681184.1"/>
    <property type="molecule type" value="Genomic_DNA"/>
</dbReference>
<evidence type="ECO:0000313" key="7">
    <source>
        <dbReference type="Proteomes" id="UP000547058"/>
    </source>
</evidence>
<name>A0A7W3II11_9GAMM</name>
<evidence type="ECO:0000256" key="4">
    <source>
        <dbReference type="RuleBase" id="RU364043"/>
    </source>
</evidence>
<dbReference type="GO" id="GO:0004787">
    <property type="term" value="F:thiamine diphosphate phosphatase activity"/>
    <property type="evidence" value="ECO:0007669"/>
    <property type="project" value="InterPro"/>
</dbReference>
<comment type="cofactor">
    <cofactor evidence="4">
        <name>Mg(2+)</name>
        <dbReference type="ChEBI" id="CHEBI:18420"/>
    </cofactor>
</comment>
<protein>
    <recommendedName>
        <fullName evidence="3 4">Phosphatase NudJ</fullName>
        <ecNumber evidence="4">3.6.1.-</ecNumber>
    </recommendedName>
</protein>
<dbReference type="PANTHER" id="PTHR43222">
    <property type="entry name" value="NUDIX HYDROLASE 23"/>
    <property type="match status" value="1"/>
</dbReference>
<comment type="caution">
    <text evidence="6">The sequence shown here is derived from an EMBL/GenBank/DDBJ whole genome shotgun (WGS) entry which is preliminary data.</text>
</comment>
<dbReference type="InterPro" id="IPR033713">
    <property type="entry name" value="NudJ"/>
</dbReference>
<proteinExistence type="inferred from homology"/>
<gene>
    <name evidence="4" type="primary">nudJ</name>
    <name evidence="6" type="ORF">H4O11_05125</name>
</gene>
<dbReference type="PANTHER" id="PTHR43222:SF11">
    <property type="entry name" value="PHOSPHATASE NUDJ"/>
    <property type="match status" value="1"/>
</dbReference>
<evidence type="ECO:0000313" key="6">
    <source>
        <dbReference type="EMBL" id="MBA8681184.1"/>
    </source>
</evidence>
<sequence length="156" mass="17038">MTAEVADATQRWAPRVTVATVVVDAGLVLLVEERIGGKQVLNQPAGHLEPGESLAAAALRETLEETAWDVELDAFIGCYQWTAADGTAFLRFCYAAHPLRHHAGQTLDSGIERAIWMAPEQLLAQSDRLRSPLVWQVVADYLGGQRHPLSLVKEVA</sequence>
<keyword evidence="4" id="KW-0460">Magnesium</keyword>
<dbReference type="GO" id="GO:0017111">
    <property type="term" value="F:ribonucleoside triphosphate phosphatase activity"/>
    <property type="evidence" value="ECO:0007669"/>
    <property type="project" value="InterPro"/>
</dbReference>
<dbReference type="RefSeq" id="WP_182338259.1">
    <property type="nucleotide sequence ID" value="NZ_JACGXS010000001.1"/>
</dbReference>
<accession>A0A7W3II11</accession>
<organism evidence="6 7">
    <name type="scientific">Stenotrophomonas tumulicola</name>
    <dbReference type="NCBI Taxonomy" id="1685415"/>
    <lineage>
        <taxon>Bacteria</taxon>
        <taxon>Pseudomonadati</taxon>
        <taxon>Pseudomonadota</taxon>
        <taxon>Gammaproteobacteria</taxon>
        <taxon>Lysobacterales</taxon>
        <taxon>Lysobacteraceae</taxon>
        <taxon>Stenotrophomonas</taxon>
    </lineage>
</organism>